<dbReference type="OrthoDB" id="2990788at2"/>
<accession>A0A0D0RQH1</accession>
<dbReference type="EMBL" id="BKAX01000001">
    <property type="protein sequence ID" value="GEQ04832.1"/>
    <property type="molecule type" value="Genomic_DNA"/>
</dbReference>
<comment type="similarity">
    <text evidence="2">Belongs to the UPF0298 family.</text>
</comment>
<evidence type="ECO:0000313" key="3">
    <source>
        <dbReference type="EMBL" id="GEQ04832.1"/>
    </source>
</evidence>
<gene>
    <name evidence="4" type="ORF">BUZ01_00490</name>
    <name evidence="3" type="ORF">SGA02_06600</name>
</gene>
<dbReference type="EMBL" id="QXRZ01000001">
    <property type="protein sequence ID" value="RIL44483.1"/>
    <property type="molecule type" value="Genomic_DNA"/>
</dbReference>
<proteinExistence type="inferred from homology"/>
<evidence type="ECO:0000313" key="5">
    <source>
        <dbReference type="Proteomes" id="UP000283576"/>
    </source>
</evidence>
<evidence type="ECO:0000256" key="2">
    <source>
        <dbReference type="HAMAP-Rule" id="MF_01126"/>
    </source>
</evidence>
<dbReference type="RefSeq" id="WP_042738967.1">
    <property type="nucleotide sequence ID" value="NZ_BKAX01000001.1"/>
</dbReference>
<evidence type="ECO:0000256" key="1">
    <source>
        <dbReference type="ARBA" id="ARBA00022490"/>
    </source>
</evidence>
<evidence type="ECO:0000313" key="4">
    <source>
        <dbReference type="EMBL" id="RIL44483.1"/>
    </source>
</evidence>
<dbReference type="HAMAP" id="MF_01126">
    <property type="entry name" value="UPF0298"/>
    <property type="match status" value="1"/>
</dbReference>
<comment type="caution">
    <text evidence="4">The sequence shown here is derived from an EMBL/GenBank/DDBJ whole genome shotgun (WGS) entry which is preliminary data.</text>
</comment>
<dbReference type="PIRSF" id="PIRSF031653">
    <property type="entry name" value="UCP031653"/>
    <property type="match status" value="1"/>
</dbReference>
<dbReference type="Proteomes" id="UP000321057">
    <property type="component" value="Unassembled WGS sequence"/>
</dbReference>
<protein>
    <recommendedName>
        <fullName evidence="2">UPF0298 protein BUZ01_00490</fullName>
    </recommendedName>
</protein>
<reference evidence="3 6" key="2">
    <citation type="submission" date="2019-07" db="EMBL/GenBank/DDBJ databases">
        <title>Whole genome shotgun sequence of Staphylococcus gallinarum NBRC 109767.</title>
        <authorList>
            <person name="Hosoyama A."/>
            <person name="Uohara A."/>
            <person name="Ohji S."/>
            <person name="Ichikawa N."/>
        </authorList>
    </citation>
    <scope>NUCLEOTIDE SEQUENCE [LARGE SCALE GENOMIC DNA]</scope>
    <source>
        <strain evidence="3 6">NBRC 109767</strain>
    </source>
</reference>
<dbReference type="Proteomes" id="UP000283576">
    <property type="component" value="Unassembled WGS sequence"/>
</dbReference>
<dbReference type="GO" id="GO:0005737">
    <property type="term" value="C:cytoplasm"/>
    <property type="evidence" value="ECO:0007669"/>
    <property type="project" value="UniProtKB-SubCell"/>
</dbReference>
<dbReference type="GeneID" id="93845509"/>
<keyword evidence="6" id="KW-1185">Reference proteome</keyword>
<dbReference type="AlphaFoldDB" id="A0A0D0RQH1"/>
<organism evidence="4 5">
    <name type="scientific">Staphylococcus gallinarum</name>
    <dbReference type="NCBI Taxonomy" id="1293"/>
    <lineage>
        <taxon>Bacteria</taxon>
        <taxon>Bacillati</taxon>
        <taxon>Bacillota</taxon>
        <taxon>Bacilli</taxon>
        <taxon>Bacillales</taxon>
        <taxon>Staphylococcaceae</taxon>
        <taxon>Staphylococcus</taxon>
    </lineage>
</organism>
<evidence type="ECO:0000313" key="6">
    <source>
        <dbReference type="Proteomes" id="UP000321057"/>
    </source>
</evidence>
<reference evidence="4 5" key="1">
    <citation type="journal article" date="2016" name="Front. Microbiol.">
        <title>Comprehensive Phylogenetic Analysis of Bovine Non-aureus Staphylococci Species Based on Whole-Genome Sequencing.</title>
        <authorList>
            <person name="Naushad S."/>
            <person name="Barkema H.W."/>
            <person name="Luby C."/>
            <person name="Condas L.A."/>
            <person name="Nobrega D.B."/>
            <person name="Carson D.A."/>
            <person name="De Buck J."/>
        </authorList>
    </citation>
    <scope>NUCLEOTIDE SEQUENCE [LARGE SCALE GENOMIC DNA]</scope>
    <source>
        <strain evidence="4 5">SNUC 1388</strain>
    </source>
</reference>
<dbReference type="Pfam" id="PF09902">
    <property type="entry name" value="DUF2129"/>
    <property type="match status" value="1"/>
</dbReference>
<dbReference type="InterPro" id="IPR016979">
    <property type="entry name" value="DUF2129"/>
</dbReference>
<comment type="subcellular location">
    <subcellularLocation>
        <location evidence="2">Cytoplasm</location>
    </subcellularLocation>
</comment>
<keyword evidence="1 2" id="KW-0963">Cytoplasm</keyword>
<name>A0A0D0RQH1_STAGA</name>
<sequence>MNIVPRTSLIIYLKHMKHERQIRKFGHIVSSNKKQRYVVMYINESDSDQIVTKLMKLKYVKEIEGSPYKYLKKHYEKEQHEFS</sequence>